<dbReference type="GO" id="GO:0006508">
    <property type="term" value="P:proteolysis"/>
    <property type="evidence" value="ECO:0007669"/>
    <property type="project" value="InterPro"/>
</dbReference>
<protein>
    <recommendedName>
        <fullName evidence="3">Peptidase S9 prolyl oligopeptidase catalytic domain-containing protein</fullName>
    </recommendedName>
</protein>
<dbReference type="InterPro" id="IPR001375">
    <property type="entry name" value="Peptidase_S9_cat"/>
</dbReference>
<dbReference type="EMBL" id="MUGY01000002">
    <property type="protein sequence ID" value="OXA97814.1"/>
    <property type="molecule type" value="Genomic_DNA"/>
</dbReference>
<evidence type="ECO:0000256" key="2">
    <source>
        <dbReference type="SAM" id="Phobius"/>
    </source>
</evidence>
<evidence type="ECO:0000313" key="5">
    <source>
        <dbReference type="EMBL" id="OXA97814.1"/>
    </source>
</evidence>
<evidence type="ECO:0000313" key="6">
    <source>
        <dbReference type="Proteomes" id="UP000028712"/>
    </source>
</evidence>
<gene>
    <name evidence="5" type="ORF">B0A62_02870</name>
    <name evidence="4" type="ORF">IW20_19630</name>
</gene>
<keyword evidence="2" id="KW-0812">Transmembrane</keyword>
<reference evidence="4 6" key="1">
    <citation type="submission" date="2014-07" db="EMBL/GenBank/DDBJ databases">
        <title>Genome of Flavobacterium hydatis DSM 2063.</title>
        <authorList>
            <person name="Pipes S.E."/>
            <person name="Stropko S.J."/>
            <person name="Newman J.D."/>
        </authorList>
    </citation>
    <scope>NUCLEOTIDE SEQUENCE [LARGE SCALE GENOMIC DNA]</scope>
    <source>
        <strain evidence="4 6">DSM 2063</strain>
    </source>
</reference>
<dbReference type="PANTHER" id="PTHR42776:SF27">
    <property type="entry name" value="DIPEPTIDYL PEPTIDASE FAMILY MEMBER 6"/>
    <property type="match status" value="1"/>
</dbReference>
<evidence type="ECO:0000313" key="4">
    <source>
        <dbReference type="EMBL" id="KFF11155.1"/>
    </source>
</evidence>
<dbReference type="Proteomes" id="UP000028712">
    <property type="component" value="Unassembled WGS sequence"/>
</dbReference>
<dbReference type="SUPFAM" id="SSF82171">
    <property type="entry name" value="DPP6 N-terminal domain-like"/>
    <property type="match status" value="1"/>
</dbReference>
<evidence type="ECO:0000313" key="7">
    <source>
        <dbReference type="Proteomes" id="UP000198424"/>
    </source>
</evidence>
<proteinExistence type="predicted"/>
<dbReference type="AlphaFoldDB" id="A0A086A391"/>
<keyword evidence="1" id="KW-0378">Hydrolase</keyword>
<organism evidence="4 6">
    <name type="scientific">Flavobacterium hydatis</name>
    <name type="common">Cytophaga aquatilis</name>
    <dbReference type="NCBI Taxonomy" id="991"/>
    <lineage>
        <taxon>Bacteria</taxon>
        <taxon>Pseudomonadati</taxon>
        <taxon>Bacteroidota</taxon>
        <taxon>Flavobacteriia</taxon>
        <taxon>Flavobacteriales</taxon>
        <taxon>Flavobacteriaceae</taxon>
        <taxon>Flavobacterium</taxon>
    </lineage>
</organism>
<dbReference type="OrthoDB" id="9812921at2"/>
<evidence type="ECO:0000256" key="1">
    <source>
        <dbReference type="ARBA" id="ARBA00022801"/>
    </source>
</evidence>
<name>A0A086A391_FLAHY</name>
<dbReference type="SUPFAM" id="SSF53474">
    <property type="entry name" value="alpha/beta-Hydrolases"/>
    <property type="match status" value="1"/>
</dbReference>
<dbReference type="PANTHER" id="PTHR42776">
    <property type="entry name" value="SERINE PEPTIDASE S9 FAMILY MEMBER"/>
    <property type="match status" value="1"/>
</dbReference>
<evidence type="ECO:0000259" key="3">
    <source>
        <dbReference type="Pfam" id="PF00326"/>
    </source>
</evidence>
<dbReference type="InterPro" id="IPR011042">
    <property type="entry name" value="6-blade_b-propeller_TolB-like"/>
</dbReference>
<dbReference type="Pfam" id="PF00326">
    <property type="entry name" value="Peptidase_S9"/>
    <property type="match status" value="1"/>
</dbReference>
<dbReference type="eggNOG" id="COG1506">
    <property type="taxonomic scope" value="Bacteria"/>
</dbReference>
<dbReference type="Proteomes" id="UP000198424">
    <property type="component" value="Unassembled WGS sequence"/>
</dbReference>
<keyword evidence="7" id="KW-1185">Reference proteome</keyword>
<keyword evidence="2" id="KW-0472">Membrane</keyword>
<comment type="caution">
    <text evidence="4">The sequence shown here is derived from an EMBL/GenBank/DDBJ whole genome shotgun (WGS) entry which is preliminary data.</text>
</comment>
<feature type="domain" description="Peptidase S9 prolyl oligopeptidase catalytic" evidence="3">
    <location>
        <begin position="689"/>
        <end position="868"/>
    </location>
</feature>
<dbReference type="Gene3D" id="2.120.10.30">
    <property type="entry name" value="TolB, C-terminal domain"/>
    <property type="match status" value="1"/>
</dbReference>
<sequence length="880" mass="101551">MQDINQIQISDTLKKHKSFLRGFVCFIVWVMATTSWGQEIPKRALSKTDYHLWNKLLTRKLSNNGVWVSYLLMYESKKDTLFVKTTKGNITYNFPSAKDGVFNGESEFACIANDTLTVTNLKNGTLTKIANVHDFFFSDNNSFLLLLLKQSNGKQLLVVQDLKGKKKLEIPNVNQWHLEPNRNGLLYCTESTKGNEIGYLTFGKEVKSHSILADSKGKFQNLNWCGTTIAFVENIGEAPQLFSYNIVSGKLHCFDSRKQHNFPEDMKVSNETYQSLTISDDGDRIFFWMKEDIRHYPNIDPKAVQVWNTTDKLLFDHRKYVGQYTLMDKMAVWLVKSNRFVQITDRQIPKGFLSGDYKNAFIYDPIAYEPQSNFDGPFDLYVVNLQTGKRKRILEKYSGDNLTIPSPDGKYLAYPKEGNWWIYDINTDTHANITASIPLSFFRQDQDKPIEAAPYGNAGWTVQDNYIVLYDQYDLWQISVDGKIKKRLTRGREIERTYRIKHLKPAPIYQEHEIETKGISLQLEKGLLLDAVDKNSGASGFFKWTFKTGEKKMVWESKKINQITKALDRDSYIYVEQSYEVAPTLMSYEKSSEKVFQTNGQQKYFYWGKTEAVHFNVGGKKLSGILYFPAEYQQGIKYPMVVHIYERQFQYFNNYVNPTSYTGDGFNITNLTTQGYFVFLPDMVFEKGNVGQSATQCVLSAVDAVIARGFVDQKKIGLIGHSFGGYATDLIITQTDRFAAAVSGAAWTDLVSSYLYVGSTFSRPDFYRAEYDQLRIGKSLFEDTDSYLNNSPVLKAANVKTPLLGWTGEQDRHIHYLQSMEFYLALRRLNKSHILLVYPEEGHSLSKQENQKDLNERIKQWFDHYLKNDKPKDWMKNGYQ</sequence>
<keyword evidence="2" id="KW-1133">Transmembrane helix</keyword>
<dbReference type="Gene3D" id="3.40.50.1820">
    <property type="entry name" value="alpha/beta hydrolase"/>
    <property type="match status" value="1"/>
</dbReference>
<dbReference type="GO" id="GO:0004252">
    <property type="term" value="F:serine-type endopeptidase activity"/>
    <property type="evidence" value="ECO:0007669"/>
    <property type="project" value="TreeGrafter"/>
</dbReference>
<dbReference type="EMBL" id="JPRM01000036">
    <property type="protein sequence ID" value="KFF11155.1"/>
    <property type="molecule type" value="Genomic_DNA"/>
</dbReference>
<accession>A0A086A391</accession>
<feature type="transmembrane region" description="Helical" evidence="2">
    <location>
        <begin position="20"/>
        <end position="37"/>
    </location>
</feature>
<dbReference type="STRING" id="991.IW20_19630"/>
<dbReference type="InterPro" id="IPR029058">
    <property type="entry name" value="AB_hydrolase_fold"/>
</dbReference>
<reference evidence="5 7" key="2">
    <citation type="submission" date="2016-11" db="EMBL/GenBank/DDBJ databases">
        <title>Whole genomes of Flavobacteriaceae.</title>
        <authorList>
            <person name="Stine C."/>
            <person name="Li C."/>
            <person name="Tadesse D."/>
        </authorList>
    </citation>
    <scope>NUCLEOTIDE SEQUENCE [LARGE SCALE GENOMIC DNA]</scope>
    <source>
        <strain evidence="5 7">ATCC 29551</strain>
    </source>
</reference>